<dbReference type="Proteomes" id="UP000007129">
    <property type="component" value="Unassembled WGS sequence"/>
</dbReference>
<dbReference type="HOGENOM" id="CLU_045011_3_0_1"/>
<dbReference type="VEuPathDB" id="FungiDB:MPH_01454"/>
<name>K2S8G6_MACPH</name>
<dbReference type="InterPro" id="IPR051540">
    <property type="entry name" value="S-2-haloacid_dehalogenase"/>
</dbReference>
<keyword evidence="1 2" id="KW-0378">Hydrolase</keyword>
<dbReference type="InterPro" id="IPR023198">
    <property type="entry name" value="PGP-like_dom2"/>
</dbReference>
<dbReference type="InterPro" id="IPR036412">
    <property type="entry name" value="HAD-like_sf"/>
</dbReference>
<evidence type="ECO:0000313" key="2">
    <source>
        <dbReference type="EMBL" id="EKG21192.1"/>
    </source>
</evidence>
<dbReference type="PANTHER" id="PTHR43316:SF3">
    <property type="entry name" value="HALOACID DEHALOGENASE, TYPE II (AFU_ORTHOLOGUE AFUA_2G07750)-RELATED"/>
    <property type="match status" value="1"/>
</dbReference>
<protein>
    <submittedName>
        <fullName evidence="2">HAD-superfamily hydrolase subfamily IA variant 2</fullName>
    </submittedName>
</protein>
<dbReference type="Gene3D" id="1.10.150.240">
    <property type="entry name" value="Putative phosphatase, domain 2"/>
    <property type="match status" value="1"/>
</dbReference>
<proteinExistence type="predicted"/>
<dbReference type="InterPro" id="IPR023214">
    <property type="entry name" value="HAD_sf"/>
</dbReference>
<reference evidence="2 3" key="1">
    <citation type="journal article" date="2012" name="BMC Genomics">
        <title>Tools to kill: Genome of one of the most destructive plant pathogenic fungi Macrophomina phaseolina.</title>
        <authorList>
            <person name="Islam M.S."/>
            <person name="Haque M.S."/>
            <person name="Islam M.M."/>
            <person name="Emdad E.M."/>
            <person name="Halim A."/>
            <person name="Hossen Q.M.M."/>
            <person name="Hossain M.Z."/>
            <person name="Ahmed B."/>
            <person name="Rahim S."/>
            <person name="Rahman M.S."/>
            <person name="Alam M.M."/>
            <person name="Hou S."/>
            <person name="Wan X."/>
            <person name="Saito J.A."/>
            <person name="Alam M."/>
        </authorList>
    </citation>
    <scope>NUCLEOTIDE SEQUENCE [LARGE SCALE GENOMIC DNA]</scope>
    <source>
        <strain evidence="2 3">MS6</strain>
    </source>
</reference>
<dbReference type="NCBIfam" id="TIGR01493">
    <property type="entry name" value="HAD-SF-IA-v2"/>
    <property type="match status" value="1"/>
</dbReference>
<evidence type="ECO:0000256" key="1">
    <source>
        <dbReference type="ARBA" id="ARBA00022801"/>
    </source>
</evidence>
<dbReference type="AlphaFoldDB" id="K2S8G6"/>
<dbReference type="eggNOG" id="ENOG502S19E">
    <property type="taxonomic scope" value="Eukaryota"/>
</dbReference>
<dbReference type="PANTHER" id="PTHR43316">
    <property type="entry name" value="HYDROLASE, HALOACID DELAHOGENASE-RELATED"/>
    <property type="match status" value="1"/>
</dbReference>
<evidence type="ECO:0000313" key="3">
    <source>
        <dbReference type="Proteomes" id="UP000007129"/>
    </source>
</evidence>
<accession>K2S8G6</accession>
<dbReference type="OrthoDB" id="40579at2759"/>
<dbReference type="Pfam" id="PF00702">
    <property type="entry name" value="Hydrolase"/>
    <property type="match status" value="1"/>
</dbReference>
<dbReference type="InParanoid" id="K2S8G6"/>
<dbReference type="InterPro" id="IPR006439">
    <property type="entry name" value="HAD-SF_hydro_IA"/>
</dbReference>
<organism evidence="2 3">
    <name type="scientific">Macrophomina phaseolina (strain MS6)</name>
    <name type="common">Charcoal rot fungus</name>
    <dbReference type="NCBI Taxonomy" id="1126212"/>
    <lineage>
        <taxon>Eukaryota</taxon>
        <taxon>Fungi</taxon>
        <taxon>Dikarya</taxon>
        <taxon>Ascomycota</taxon>
        <taxon>Pezizomycotina</taxon>
        <taxon>Dothideomycetes</taxon>
        <taxon>Dothideomycetes incertae sedis</taxon>
        <taxon>Botryosphaeriales</taxon>
        <taxon>Botryosphaeriaceae</taxon>
        <taxon>Macrophomina</taxon>
    </lineage>
</organism>
<dbReference type="GO" id="GO:0016791">
    <property type="term" value="F:phosphatase activity"/>
    <property type="evidence" value="ECO:0007669"/>
    <property type="project" value="UniProtKB-ARBA"/>
</dbReference>
<comment type="caution">
    <text evidence="2">The sequence shown here is derived from an EMBL/GenBank/DDBJ whole genome shotgun (WGS) entry which is preliminary data.</text>
</comment>
<dbReference type="SUPFAM" id="SSF56784">
    <property type="entry name" value="HAD-like"/>
    <property type="match status" value="1"/>
</dbReference>
<dbReference type="STRING" id="1126212.K2S8G6"/>
<dbReference type="Gene3D" id="3.40.50.1000">
    <property type="entry name" value="HAD superfamily/HAD-like"/>
    <property type="match status" value="1"/>
</dbReference>
<gene>
    <name evidence="2" type="ORF">MPH_01454</name>
</gene>
<dbReference type="EMBL" id="AHHD01000055">
    <property type="protein sequence ID" value="EKG21192.1"/>
    <property type="molecule type" value="Genomic_DNA"/>
</dbReference>
<sequence length="384" mass="42573">MSASHHIFAYSGDSHKSLCFFPKSQSAAAWRRQTGKVRMTSYIAEGALPVIREAACEDKLLSIKNFKDVILAQTFRVSNRLSKNKPTPTMPSSPPPFDPTKVRALLFDVFGTCVDWRSTVTTALYEQAHTTLNDPTASLATAVRLRASDLTADDWARFAQEWRNEYKTFVRGAARALEESRSSGNAATPDFKSVDQHHLDSLLELLDKWQLNGLWTPAQVRQLSLVWHFLTPWDDAPGGIERLNGIELSGGGGKRLVTATLSNGNAALLNDLTTHACLPFQHVFGAEDFRAYKPHPRVYLGAAERLGLRPEECALVAAHLGDLKAARECGLGAVYVERPREEDWGDEEVEKAREEGWVKLWVKEGEGGFWKVAEVLEGKSGLSP</sequence>